<dbReference type="InterPro" id="IPR051829">
    <property type="entry name" value="Multiheme_Cytochr_ET"/>
</dbReference>
<sequence length="1013" mass="108935">MRIFSSISALFEITGKLVKPQILLNVLQLFLISLLISQFNNAHAEKVTNNFDHYKTGFPIDGAHKKLKCNACHQRGIFKGTPKTCNGCHGNRATIATSKKPSGHVRSTNSCDNCHIDKSWSNAQMDHNSITGSCVACHNGSLKNAAIKKSTHIQSSDRCENCHSSRRWIPAQFFHTNIVSNCISCHIDPNAAKTRGKSLNHVQSDNQCEVCHTTFKTWRGGKVDHSNLTKDCFSCHNGTTSGQSKLSSHIKTNNVCESCHKSGTNPTISVWKSRQQMDHSAVDDTCINCHSGSTTGKSRSSSHIPLTQTQCHLCHTSQTQWTGTANVRMDHIAVSNTCTTCHSSARSGETKQRGKTTTHVQSSDTCDECHKGFSTWQGANVDHGNLTKGCFTCHNGSTRGLKKSAAHAITTNVCEDCHKTSANPTVSIWSSRVKMGHDATTDVCLKCHDGSTLGKARSNSHIPLTQTKCELCHSSQTNWVGAGNVKMDHGVVTSSCISCHTANRSAATKQKGKTTTHIQSSNTCSDCHQNFTTWKGAKVDHGVITKNCYSCHNGTTSGQKKSATHIKTTNVCEDCHKTNANPTISVWISRAKVDHGAVNDTCVNCHSGTTKGQSRSTAHIPLIQTTCDSCHTSRITWTGTGNVKMDHTAVTSICVSCHTSTRAGAAKQQGKSTTHIQSSDICSDCHKNFTTWKGASIDHSTISTGCVTCHNGSTTGQKKSANHPITGNVCEDCHKTTANPTITIWSSRITMGHGSTTDTCLRCHDGSTKGKSKSGIHIPVGQAKCDLCHTSQRSWTGTGNVKMDHGVVNTTNCVSCHTASRSGAAKQKGKSVNHVQSSNTCSECHTSFTTWKGAKVDHGVIVNNCINCHNGSTSGAKKGINHIPVLQNICENCHSVNANPVISDWRTKEKMDHGSATTTCSTCHTADRSNAAKQLGKNAAHIQSSNICSDCHKGFTTWKGAKIDHGTIVSGCVTCHNGSTSGAKKGLNHIPVLQNVCENCHSVNANPVLTDWV</sequence>
<dbReference type="PANTHER" id="PTHR35038">
    <property type="entry name" value="DISSIMILATORY SULFITE REDUCTASE SIRA"/>
    <property type="match status" value="1"/>
</dbReference>
<dbReference type="SUPFAM" id="SSF48695">
    <property type="entry name" value="Multiheme cytochromes"/>
    <property type="match status" value="4"/>
</dbReference>
<dbReference type="InterPro" id="IPR036280">
    <property type="entry name" value="Multihaem_cyt_sf"/>
</dbReference>
<accession>A0A3B0ZMI0</accession>
<dbReference type="EMBL" id="UOFS01000018">
    <property type="protein sequence ID" value="VAW94638.1"/>
    <property type="molecule type" value="Genomic_DNA"/>
</dbReference>
<evidence type="ECO:0000256" key="1">
    <source>
        <dbReference type="ARBA" id="ARBA00022729"/>
    </source>
</evidence>
<name>A0A3B0ZMI0_9ZZZZ</name>
<evidence type="ECO:0000313" key="2">
    <source>
        <dbReference type="EMBL" id="VAW94638.1"/>
    </source>
</evidence>
<gene>
    <name evidence="2" type="ORF">MNBD_GAMMA22-2436</name>
</gene>
<dbReference type="PANTHER" id="PTHR35038:SF6">
    <property type="entry name" value="SURFACE LOCALIZED DECAHEME CYTOCHROME C LIPOPROTEIN"/>
    <property type="match status" value="1"/>
</dbReference>
<organism evidence="2">
    <name type="scientific">hydrothermal vent metagenome</name>
    <dbReference type="NCBI Taxonomy" id="652676"/>
    <lineage>
        <taxon>unclassified sequences</taxon>
        <taxon>metagenomes</taxon>
        <taxon>ecological metagenomes</taxon>
    </lineage>
</organism>
<dbReference type="Gene3D" id="3.90.10.10">
    <property type="entry name" value="Cytochrome C3"/>
    <property type="match status" value="7"/>
</dbReference>
<reference evidence="2" key="1">
    <citation type="submission" date="2018-06" db="EMBL/GenBank/DDBJ databases">
        <authorList>
            <person name="Zhirakovskaya E."/>
        </authorList>
    </citation>
    <scope>NUCLEOTIDE SEQUENCE</scope>
</reference>
<protein>
    <submittedName>
        <fullName evidence="2">Uncharacterized protein</fullName>
    </submittedName>
</protein>
<dbReference type="GO" id="GO:0016491">
    <property type="term" value="F:oxidoreductase activity"/>
    <property type="evidence" value="ECO:0007669"/>
    <property type="project" value="TreeGrafter"/>
</dbReference>
<proteinExistence type="predicted"/>
<feature type="non-terminal residue" evidence="2">
    <location>
        <position position="1013"/>
    </location>
</feature>
<dbReference type="AlphaFoldDB" id="A0A3B0ZMI0"/>
<keyword evidence="1" id="KW-0732">Signal</keyword>